<dbReference type="KEGG" id="mno:Mnod_6314"/>
<reference evidence="1 2" key="1">
    <citation type="submission" date="2009-01" db="EMBL/GenBank/DDBJ databases">
        <title>Complete sequence of chromosome of Methylobacterium nodulans ORS 2060.</title>
        <authorList>
            <consortium name="US DOE Joint Genome Institute"/>
            <person name="Lucas S."/>
            <person name="Copeland A."/>
            <person name="Lapidus A."/>
            <person name="Glavina del Rio T."/>
            <person name="Dalin E."/>
            <person name="Tice H."/>
            <person name="Bruce D."/>
            <person name="Goodwin L."/>
            <person name="Pitluck S."/>
            <person name="Sims D."/>
            <person name="Brettin T."/>
            <person name="Detter J.C."/>
            <person name="Han C."/>
            <person name="Larimer F."/>
            <person name="Land M."/>
            <person name="Hauser L."/>
            <person name="Kyrpides N."/>
            <person name="Ivanova N."/>
            <person name="Marx C.J."/>
            <person name="Richardson P."/>
        </authorList>
    </citation>
    <scope>NUCLEOTIDE SEQUENCE [LARGE SCALE GENOMIC DNA]</scope>
    <source>
        <strain evidence="2">LMG 21967 / CNCM I-2342 / ORS 2060</strain>
    </source>
</reference>
<sequence length="61" mass="6714">MFFLVTAQGQVGGIADPCQTVGEALDRAAFLLNKHFVNVSIKDPSGRKYTINEFKAAYHIN</sequence>
<protein>
    <submittedName>
        <fullName evidence="1">Uncharacterized protein</fullName>
    </submittedName>
</protein>
<gene>
    <name evidence="1" type="ordered locus">Mnod_6314</name>
</gene>
<name>B8IAR6_METNO</name>
<proteinExistence type="predicted"/>
<dbReference type="HOGENOM" id="CLU_2917362_0_0_5"/>
<keyword evidence="2" id="KW-1185">Reference proteome</keyword>
<dbReference type="AlphaFoldDB" id="B8IAR6"/>
<evidence type="ECO:0000313" key="2">
    <source>
        <dbReference type="Proteomes" id="UP000008207"/>
    </source>
</evidence>
<organism evidence="1 2">
    <name type="scientific">Methylobacterium nodulans (strain LMG 21967 / CNCM I-2342 / ORS 2060)</name>
    <dbReference type="NCBI Taxonomy" id="460265"/>
    <lineage>
        <taxon>Bacteria</taxon>
        <taxon>Pseudomonadati</taxon>
        <taxon>Pseudomonadota</taxon>
        <taxon>Alphaproteobacteria</taxon>
        <taxon>Hyphomicrobiales</taxon>
        <taxon>Methylobacteriaceae</taxon>
        <taxon>Methylobacterium</taxon>
    </lineage>
</organism>
<evidence type="ECO:0000313" key="1">
    <source>
        <dbReference type="EMBL" id="ACL61111.1"/>
    </source>
</evidence>
<dbReference type="Proteomes" id="UP000008207">
    <property type="component" value="Chromosome"/>
</dbReference>
<dbReference type="EMBL" id="CP001349">
    <property type="protein sequence ID" value="ACL61111.1"/>
    <property type="molecule type" value="Genomic_DNA"/>
</dbReference>
<dbReference type="RefSeq" id="WP_015932693.1">
    <property type="nucleotide sequence ID" value="NC_011894.1"/>
</dbReference>
<accession>B8IAR6</accession>